<dbReference type="OrthoDB" id="9803598at2"/>
<dbReference type="GO" id="GO:0009396">
    <property type="term" value="P:folic acid-containing compound biosynthetic process"/>
    <property type="evidence" value="ECO:0007669"/>
    <property type="project" value="InterPro"/>
</dbReference>
<dbReference type="PANTHER" id="PTHR11236">
    <property type="entry name" value="AMINOBENZOATE/ANTHRANILATE SYNTHASE"/>
    <property type="match status" value="1"/>
</dbReference>
<dbReference type="RefSeq" id="WP_068807469.1">
    <property type="nucleotide sequence ID" value="NZ_MBFM01000003.1"/>
</dbReference>
<name>A0A7X7LVC8_9RHOO</name>
<protein>
    <submittedName>
        <fullName evidence="2">Aminodeoxychorismate synthase component I</fullName>
        <ecNumber evidence="2">2.6.1.85</ecNumber>
    </submittedName>
</protein>
<dbReference type="EMBL" id="JAAYYV010000171">
    <property type="protein sequence ID" value="NLF54030.1"/>
    <property type="molecule type" value="Genomic_DNA"/>
</dbReference>
<dbReference type="InterPro" id="IPR019999">
    <property type="entry name" value="Anth_synth_I-like"/>
</dbReference>
<accession>A0A7X7LVC8</accession>
<dbReference type="InterPro" id="IPR043132">
    <property type="entry name" value="BCAT-like_C"/>
</dbReference>
<organism evidence="2 3">
    <name type="scientific">Thauera phenolivorans</name>
    <dbReference type="NCBI Taxonomy" id="1792543"/>
    <lineage>
        <taxon>Bacteria</taxon>
        <taxon>Pseudomonadati</taxon>
        <taxon>Pseudomonadota</taxon>
        <taxon>Betaproteobacteria</taxon>
        <taxon>Rhodocyclales</taxon>
        <taxon>Zoogloeaceae</taxon>
        <taxon>Thauera</taxon>
    </lineage>
</organism>
<dbReference type="GO" id="GO:0046820">
    <property type="term" value="F:4-amino-4-deoxychorismate synthase activity"/>
    <property type="evidence" value="ECO:0007669"/>
    <property type="project" value="UniProtKB-EC"/>
</dbReference>
<dbReference type="InterPro" id="IPR001544">
    <property type="entry name" value="Aminotrans_IV"/>
</dbReference>
<keyword evidence="2" id="KW-0808">Transferase</keyword>
<dbReference type="Pfam" id="PF01063">
    <property type="entry name" value="Aminotran_4"/>
    <property type="match status" value="1"/>
</dbReference>
<dbReference type="PRINTS" id="PR00095">
    <property type="entry name" value="ANTSNTHASEI"/>
</dbReference>
<dbReference type="NCBIfam" id="TIGR00553">
    <property type="entry name" value="pabB"/>
    <property type="match status" value="1"/>
</dbReference>
<feature type="domain" description="Chorismate-utilising enzyme C-terminal" evidence="1">
    <location>
        <begin position="137"/>
        <end position="383"/>
    </location>
</feature>
<dbReference type="Gene3D" id="3.20.10.10">
    <property type="entry name" value="D-amino Acid Aminotransferase, subunit A, domain 2"/>
    <property type="match status" value="1"/>
</dbReference>
<dbReference type="InterPro" id="IPR043131">
    <property type="entry name" value="BCAT-like_N"/>
</dbReference>
<dbReference type="Proteomes" id="UP000536534">
    <property type="component" value="Unassembled WGS sequence"/>
</dbReference>
<dbReference type="Pfam" id="PF00425">
    <property type="entry name" value="Chorismate_bind"/>
    <property type="match status" value="1"/>
</dbReference>
<evidence type="ECO:0000259" key="1">
    <source>
        <dbReference type="Pfam" id="PF00425"/>
    </source>
</evidence>
<evidence type="ECO:0000313" key="3">
    <source>
        <dbReference type="Proteomes" id="UP000536534"/>
    </source>
</evidence>
<evidence type="ECO:0000313" key="2">
    <source>
        <dbReference type="EMBL" id="NLF54030.1"/>
    </source>
</evidence>
<dbReference type="Gene3D" id="3.30.470.10">
    <property type="match status" value="1"/>
</dbReference>
<reference evidence="2 3" key="1">
    <citation type="journal article" date="2020" name="Biotechnol. Biofuels">
        <title>New insights from the biogas microbiome by comprehensive genome-resolved metagenomics of nearly 1600 species originating from multiple anaerobic digesters.</title>
        <authorList>
            <person name="Campanaro S."/>
            <person name="Treu L."/>
            <person name="Rodriguez-R L.M."/>
            <person name="Kovalovszki A."/>
            <person name="Ziels R.M."/>
            <person name="Maus I."/>
            <person name="Zhu X."/>
            <person name="Kougias P.G."/>
            <person name="Basile A."/>
            <person name="Luo G."/>
            <person name="Schluter A."/>
            <person name="Konstantinidis K.T."/>
            <person name="Angelidaki I."/>
        </authorList>
    </citation>
    <scope>NUCLEOTIDE SEQUENCE [LARGE SCALE GENOMIC DNA]</scope>
    <source>
        <strain evidence="2">AS06rmzACSIP_256</strain>
    </source>
</reference>
<dbReference type="InterPro" id="IPR005802">
    <property type="entry name" value="ADC_synth_comp_1"/>
</dbReference>
<comment type="caution">
    <text evidence="2">The sequence shown here is derived from an EMBL/GenBank/DDBJ whole genome shotgun (WGS) entry which is preliminary data.</text>
</comment>
<dbReference type="AlphaFoldDB" id="A0A7X7LVC8"/>
<keyword evidence="2" id="KW-0032">Aminotransferase</keyword>
<dbReference type="SUPFAM" id="SSF56752">
    <property type="entry name" value="D-aminoacid aminotransferase-like PLP-dependent enzymes"/>
    <property type="match status" value="1"/>
</dbReference>
<dbReference type="PANTHER" id="PTHR11236:SF50">
    <property type="entry name" value="AMINODEOXYCHORISMATE SYNTHASE COMPONENT 1"/>
    <property type="match status" value="1"/>
</dbReference>
<dbReference type="InterPro" id="IPR036038">
    <property type="entry name" value="Aminotransferase-like"/>
</dbReference>
<gene>
    <name evidence="2" type="primary">pabB</name>
    <name evidence="2" type="ORF">GX576_06480</name>
</gene>
<proteinExistence type="predicted"/>
<dbReference type="SUPFAM" id="SSF56322">
    <property type="entry name" value="ADC synthase"/>
    <property type="match status" value="1"/>
</dbReference>
<dbReference type="InterPro" id="IPR015890">
    <property type="entry name" value="Chorismate_C"/>
</dbReference>
<sequence length="606" mass="64479">MPSVPDSPTPPAAGATFALFDDNLAGSGDLWLEAPCDKLVCAHADTLDATLASIEAARAAGRWVAIAAAYELGYLLEPRLTPLLPPAAGPLLQAWVFEHGRWRSPADTEARLARAVAALDEHQRLAGIAALRPAIGREAYLAAVAEIHRLIEAGDCYQVNFTWPLEGEAWGAPLALYQRLRAAQPVRHGACILDPGIALLSRSPELFVRREGERLHCRPMKGTAARSDDPQTLRDSEKNRAENLMIVDLIRNDLGRLAPPGGVRVDALFDIEGFSTVWQMSSAISASPVAAGLATVLRALFPCGSVTGAPRIRAMEVIRALENAPRGVYCGAIGWLAPDGDFCFNVPIRTLEIAAGGRARLGLGSGIVADSDPAAEWEECLLKGRFLTGLPPPFGLIETLRCTPGGDMPYPLLELHLARLAASAAHFGMPCAPERLRDALLAHARGLAGPHRVRLELSPAGEARITATPLAPLPPGPLRLGLARARLRADDPLLRHKTSARALYDATLRTADAAGCFDALFLNERGEVAEGARSTIFLDTGEGVLLTPPLKSGALDGVLRRSLLEKGEAREAVLRLGDLAGARRLHAGNALRGLVAVEFAPDRVCG</sequence>
<dbReference type="EC" id="2.6.1.85" evidence="2"/>
<dbReference type="Gene3D" id="3.60.120.10">
    <property type="entry name" value="Anthranilate synthase"/>
    <property type="match status" value="1"/>
</dbReference>
<dbReference type="InterPro" id="IPR005801">
    <property type="entry name" value="ADC_synthase"/>
</dbReference>
<dbReference type="GO" id="GO:0000162">
    <property type="term" value="P:L-tryptophan biosynthetic process"/>
    <property type="evidence" value="ECO:0007669"/>
    <property type="project" value="TreeGrafter"/>
</dbReference>